<protein>
    <submittedName>
        <fullName evidence="2">Uncharacterized protein</fullName>
    </submittedName>
</protein>
<feature type="compositionally biased region" description="Basic and acidic residues" evidence="1">
    <location>
        <begin position="51"/>
        <end position="67"/>
    </location>
</feature>
<comment type="caution">
    <text evidence="2">The sequence shown here is derived from an EMBL/GenBank/DDBJ whole genome shotgun (WGS) entry which is preliminary data.</text>
</comment>
<name>A0AAN8WQM1_HALRR</name>
<evidence type="ECO:0000313" key="3">
    <source>
        <dbReference type="Proteomes" id="UP001381693"/>
    </source>
</evidence>
<proteinExistence type="predicted"/>
<feature type="region of interest" description="Disordered" evidence="1">
    <location>
        <begin position="1"/>
        <end position="68"/>
    </location>
</feature>
<feature type="region of interest" description="Disordered" evidence="1">
    <location>
        <begin position="81"/>
        <end position="111"/>
    </location>
</feature>
<evidence type="ECO:0000313" key="2">
    <source>
        <dbReference type="EMBL" id="KAK7065654.1"/>
    </source>
</evidence>
<feature type="non-terminal residue" evidence="2">
    <location>
        <position position="111"/>
    </location>
</feature>
<dbReference type="EMBL" id="JAXCGZ010020216">
    <property type="protein sequence ID" value="KAK7065654.1"/>
    <property type="molecule type" value="Genomic_DNA"/>
</dbReference>
<feature type="compositionally biased region" description="Polar residues" evidence="1">
    <location>
        <begin position="14"/>
        <end position="30"/>
    </location>
</feature>
<organism evidence="2 3">
    <name type="scientific">Halocaridina rubra</name>
    <name type="common">Hawaiian red shrimp</name>
    <dbReference type="NCBI Taxonomy" id="373956"/>
    <lineage>
        <taxon>Eukaryota</taxon>
        <taxon>Metazoa</taxon>
        <taxon>Ecdysozoa</taxon>
        <taxon>Arthropoda</taxon>
        <taxon>Crustacea</taxon>
        <taxon>Multicrustacea</taxon>
        <taxon>Malacostraca</taxon>
        <taxon>Eumalacostraca</taxon>
        <taxon>Eucarida</taxon>
        <taxon>Decapoda</taxon>
        <taxon>Pleocyemata</taxon>
        <taxon>Caridea</taxon>
        <taxon>Atyoidea</taxon>
        <taxon>Atyidae</taxon>
        <taxon>Halocaridina</taxon>
    </lineage>
</organism>
<accession>A0AAN8WQM1</accession>
<gene>
    <name evidence="2" type="ORF">SK128_015153</name>
</gene>
<sequence length="111" mass="12164">MPESVATVKPSGENVLSTGENTILTNGSPSPSRPVATPDLPENAHGLSRGHTPEMDSSESSRDKWECEGDNLISDMVKEEAKMEAENIAEETKLRKELEARANDEKELKEK</sequence>
<evidence type="ECO:0000256" key="1">
    <source>
        <dbReference type="SAM" id="MobiDB-lite"/>
    </source>
</evidence>
<dbReference type="Proteomes" id="UP001381693">
    <property type="component" value="Unassembled WGS sequence"/>
</dbReference>
<keyword evidence="3" id="KW-1185">Reference proteome</keyword>
<dbReference type="AlphaFoldDB" id="A0AAN8WQM1"/>
<reference evidence="2 3" key="1">
    <citation type="submission" date="2023-11" db="EMBL/GenBank/DDBJ databases">
        <title>Halocaridina rubra genome assembly.</title>
        <authorList>
            <person name="Smith C."/>
        </authorList>
    </citation>
    <scope>NUCLEOTIDE SEQUENCE [LARGE SCALE GENOMIC DNA]</scope>
    <source>
        <strain evidence="2">EP-1</strain>
        <tissue evidence="2">Whole</tissue>
    </source>
</reference>